<dbReference type="AlphaFoldDB" id="A0A0C9XGX9"/>
<protein>
    <submittedName>
        <fullName evidence="1">Uncharacterized protein</fullName>
    </submittedName>
</protein>
<name>A0A0C9XGX9_9AGAR</name>
<dbReference type="EMBL" id="KN838617">
    <property type="protein sequence ID" value="KIK00844.1"/>
    <property type="molecule type" value="Genomic_DNA"/>
</dbReference>
<organism evidence="1 2">
    <name type="scientific">Laccaria amethystina LaAM-08-1</name>
    <dbReference type="NCBI Taxonomy" id="1095629"/>
    <lineage>
        <taxon>Eukaryota</taxon>
        <taxon>Fungi</taxon>
        <taxon>Dikarya</taxon>
        <taxon>Basidiomycota</taxon>
        <taxon>Agaricomycotina</taxon>
        <taxon>Agaricomycetes</taxon>
        <taxon>Agaricomycetidae</taxon>
        <taxon>Agaricales</taxon>
        <taxon>Agaricineae</taxon>
        <taxon>Hydnangiaceae</taxon>
        <taxon>Laccaria</taxon>
    </lineage>
</organism>
<keyword evidence="2" id="KW-1185">Reference proteome</keyword>
<gene>
    <name evidence="1" type="ORF">K443DRAFT_678868</name>
</gene>
<evidence type="ECO:0000313" key="1">
    <source>
        <dbReference type="EMBL" id="KIK00844.1"/>
    </source>
</evidence>
<sequence>MRRHHANRSKAIERAWNIDHLRSAHELLFENIKIMCSEKYKHEVSITIQISGSGNPRTVAHKLSTLAFTIP</sequence>
<dbReference type="Proteomes" id="UP000054477">
    <property type="component" value="Unassembled WGS sequence"/>
</dbReference>
<evidence type="ECO:0000313" key="2">
    <source>
        <dbReference type="Proteomes" id="UP000054477"/>
    </source>
</evidence>
<accession>A0A0C9XGX9</accession>
<reference evidence="2" key="2">
    <citation type="submission" date="2015-01" db="EMBL/GenBank/DDBJ databases">
        <title>Evolutionary Origins and Diversification of the Mycorrhizal Mutualists.</title>
        <authorList>
            <consortium name="DOE Joint Genome Institute"/>
            <consortium name="Mycorrhizal Genomics Consortium"/>
            <person name="Kohler A."/>
            <person name="Kuo A."/>
            <person name="Nagy L.G."/>
            <person name="Floudas D."/>
            <person name="Copeland A."/>
            <person name="Barry K.W."/>
            <person name="Cichocki N."/>
            <person name="Veneault-Fourrey C."/>
            <person name="LaButti K."/>
            <person name="Lindquist E.A."/>
            <person name="Lipzen A."/>
            <person name="Lundell T."/>
            <person name="Morin E."/>
            <person name="Murat C."/>
            <person name="Riley R."/>
            <person name="Ohm R."/>
            <person name="Sun H."/>
            <person name="Tunlid A."/>
            <person name="Henrissat B."/>
            <person name="Grigoriev I.V."/>
            <person name="Hibbett D.S."/>
            <person name="Martin F."/>
        </authorList>
    </citation>
    <scope>NUCLEOTIDE SEQUENCE [LARGE SCALE GENOMIC DNA]</scope>
    <source>
        <strain evidence="2">LaAM-08-1</strain>
    </source>
</reference>
<feature type="non-terminal residue" evidence="1">
    <location>
        <position position="1"/>
    </location>
</feature>
<proteinExistence type="predicted"/>
<reference evidence="1 2" key="1">
    <citation type="submission" date="2014-04" db="EMBL/GenBank/DDBJ databases">
        <authorList>
            <consortium name="DOE Joint Genome Institute"/>
            <person name="Kuo A."/>
            <person name="Kohler A."/>
            <person name="Nagy L.G."/>
            <person name="Floudas D."/>
            <person name="Copeland A."/>
            <person name="Barry K.W."/>
            <person name="Cichocki N."/>
            <person name="Veneault-Fourrey C."/>
            <person name="LaButti K."/>
            <person name="Lindquist E.A."/>
            <person name="Lipzen A."/>
            <person name="Lundell T."/>
            <person name="Morin E."/>
            <person name="Murat C."/>
            <person name="Sun H."/>
            <person name="Tunlid A."/>
            <person name="Henrissat B."/>
            <person name="Grigoriev I.V."/>
            <person name="Hibbett D.S."/>
            <person name="Martin F."/>
            <person name="Nordberg H.P."/>
            <person name="Cantor M.N."/>
            <person name="Hua S.X."/>
        </authorList>
    </citation>
    <scope>NUCLEOTIDE SEQUENCE [LARGE SCALE GENOMIC DNA]</scope>
    <source>
        <strain evidence="1 2">LaAM-08-1</strain>
    </source>
</reference>
<dbReference type="HOGENOM" id="CLU_2746961_0_0_1"/>